<comment type="caution">
    <text evidence="1">The sequence shown here is derived from an EMBL/GenBank/DDBJ whole genome shotgun (WGS) entry which is preliminary data.</text>
</comment>
<evidence type="ECO:0000313" key="2">
    <source>
        <dbReference type="Proteomes" id="UP000310168"/>
    </source>
</evidence>
<reference evidence="1 2" key="1">
    <citation type="journal article" date="2019" name="Anaerobe">
        <title>Brachyspira catarrhinii sp. nov., an anaerobic intestinal spirochaete isolated from vervet monkeys may have been misidentified as Brachyspira aalborgi in previous studies.</title>
        <authorList>
            <person name="Phillips N.D."/>
            <person name="La T."/>
            <person name="Hampson D.J."/>
        </authorList>
    </citation>
    <scope>NUCLEOTIDE SEQUENCE [LARGE SCALE GENOMIC DNA]</scope>
    <source>
        <strain evidence="1 2">Z12</strain>
    </source>
</reference>
<dbReference type="RefSeq" id="WP_137999466.1">
    <property type="nucleotide sequence ID" value="NZ_SJDU01000726.1"/>
</dbReference>
<evidence type="ECO:0008006" key="3">
    <source>
        <dbReference type="Google" id="ProtNLM"/>
    </source>
</evidence>
<accession>A0ABY2TM47</accession>
<dbReference type="PROSITE" id="PS51257">
    <property type="entry name" value="PROKAR_LIPOPROTEIN"/>
    <property type="match status" value="1"/>
</dbReference>
<organism evidence="1 2">
    <name type="scientific">Brachyspira catarrhinii</name>
    <dbReference type="NCBI Taxonomy" id="2528966"/>
    <lineage>
        <taxon>Bacteria</taxon>
        <taxon>Pseudomonadati</taxon>
        <taxon>Spirochaetota</taxon>
        <taxon>Spirochaetia</taxon>
        <taxon>Brachyspirales</taxon>
        <taxon>Brachyspiraceae</taxon>
        <taxon>Brachyspira</taxon>
    </lineage>
</organism>
<gene>
    <name evidence="1" type="ORF">EZH24_13215</name>
</gene>
<sequence length="148" mass="16638">MRKQTKKILTLQTLFLVVLFTISCNKDIVGRIKDKIPIFNKGNTKAEGIGKYSGEWLASEIMMGGDVVDRYTINENTKASLIINLDGSITITSNGEVIKDIEEYGDTTYGYTDSENNYFVLEFESEIRCLQVSAGEEGDYTTVLIKRQ</sequence>
<evidence type="ECO:0000313" key="1">
    <source>
        <dbReference type="EMBL" id="TKZ22806.1"/>
    </source>
</evidence>
<protein>
    <recommendedName>
        <fullName evidence="3">Lipocalin-like domain-containing protein</fullName>
    </recommendedName>
</protein>
<dbReference type="EMBL" id="SJDU01000726">
    <property type="protein sequence ID" value="TKZ22806.1"/>
    <property type="molecule type" value="Genomic_DNA"/>
</dbReference>
<dbReference type="Proteomes" id="UP000310168">
    <property type="component" value="Unassembled WGS sequence"/>
</dbReference>
<name>A0ABY2TM47_9SPIR</name>
<proteinExistence type="predicted"/>
<keyword evidence="2" id="KW-1185">Reference proteome</keyword>